<dbReference type="AlphaFoldDB" id="A0A165P329"/>
<sequence>MYEAADNEDIRRLGVFICLAFPEGDVDEWCPEYENLEAVVRAFILPSLTKCMKKICRLDIHVTSTFFAALSPGLCQPAPLLERFRLQECLESNPYHRMRPFHDLFGGHAPLLTDAYFHGDRGDITLDTHIPAFAQVVHLGLEEEITTHLPTLARLFPSIRQLDLRLRSFSLQVDDYDDLCRQLRTLSVSRRVFDEPQTDLIHGFLTNMRSVETLHVDFRRPSGFGGDPALLQVQPLFQHMCDTPSLCVALSQRGYYYQVRVHSDSDSSTQQRSISITKQMIPRCFTDLAILSANITVFHLPHKFLRPYLQFSASLPSLVTLVLHIGPYRSRAEFENVTFDIGPMLGSGVEDSDTSGAGMWPALTHIRIHVEGTRSIRVQNDNLLAFLNRLQLPSARQVLEIAGPIVISGDGRETSLTAALAGMFSDVHFTGTAHGSPSFEI</sequence>
<name>A0A165P329_EXIGL</name>
<gene>
    <name evidence="1" type="ORF">EXIGLDRAFT_717968</name>
</gene>
<evidence type="ECO:0008006" key="3">
    <source>
        <dbReference type="Google" id="ProtNLM"/>
    </source>
</evidence>
<evidence type="ECO:0000313" key="2">
    <source>
        <dbReference type="Proteomes" id="UP000077266"/>
    </source>
</evidence>
<keyword evidence="2" id="KW-1185">Reference proteome</keyword>
<proteinExistence type="predicted"/>
<dbReference type="InParanoid" id="A0A165P329"/>
<evidence type="ECO:0000313" key="1">
    <source>
        <dbReference type="EMBL" id="KZW01574.1"/>
    </source>
</evidence>
<organism evidence="1 2">
    <name type="scientific">Exidia glandulosa HHB12029</name>
    <dbReference type="NCBI Taxonomy" id="1314781"/>
    <lineage>
        <taxon>Eukaryota</taxon>
        <taxon>Fungi</taxon>
        <taxon>Dikarya</taxon>
        <taxon>Basidiomycota</taxon>
        <taxon>Agaricomycotina</taxon>
        <taxon>Agaricomycetes</taxon>
        <taxon>Auriculariales</taxon>
        <taxon>Exidiaceae</taxon>
        <taxon>Exidia</taxon>
    </lineage>
</organism>
<dbReference type="EMBL" id="KV425893">
    <property type="protein sequence ID" value="KZW01574.1"/>
    <property type="molecule type" value="Genomic_DNA"/>
</dbReference>
<reference evidence="1 2" key="1">
    <citation type="journal article" date="2016" name="Mol. Biol. Evol.">
        <title>Comparative Genomics of Early-Diverging Mushroom-Forming Fungi Provides Insights into the Origins of Lignocellulose Decay Capabilities.</title>
        <authorList>
            <person name="Nagy L.G."/>
            <person name="Riley R."/>
            <person name="Tritt A."/>
            <person name="Adam C."/>
            <person name="Daum C."/>
            <person name="Floudas D."/>
            <person name="Sun H."/>
            <person name="Yadav J.S."/>
            <person name="Pangilinan J."/>
            <person name="Larsson K.H."/>
            <person name="Matsuura K."/>
            <person name="Barry K."/>
            <person name="Labutti K."/>
            <person name="Kuo R."/>
            <person name="Ohm R.A."/>
            <person name="Bhattacharya S.S."/>
            <person name="Shirouzu T."/>
            <person name="Yoshinaga Y."/>
            <person name="Martin F.M."/>
            <person name="Grigoriev I.V."/>
            <person name="Hibbett D.S."/>
        </authorList>
    </citation>
    <scope>NUCLEOTIDE SEQUENCE [LARGE SCALE GENOMIC DNA]</scope>
    <source>
        <strain evidence="1 2">HHB12029</strain>
    </source>
</reference>
<accession>A0A165P329</accession>
<protein>
    <recommendedName>
        <fullName evidence="3">F-box domain-containing protein</fullName>
    </recommendedName>
</protein>
<dbReference type="Proteomes" id="UP000077266">
    <property type="component" value="Unassembled WGS sequence"/>
</dbReference>